<proteinExistence type="predicted"/>
<name>A0A2Z6M4C7_TRISU</name>
<evidence type="ECO:0000313" key="2">
    <source>
        <dbReference type="EMBL" id="GAU26008.1"/>
    </source>
</evidence>
<dbReference type="OrthoDB" id="1434713at2759"/>
<dbReference type="InterPro" id="IPR012340">
    <property type="entry name" value="NA-bd_OB-fold"/>
</dbReference>
<dbReference type="Gene3D" id="2.40.50.140">
    <property type="entry name" value="Nucleic acid-binding proteins"/>
    <property type="match status" value="1"/>
</dbReference>
<evidence type="ECO:0000313" key="3">
    <source>
        <dbReference type="Proteomes" id="UP000242715"/>
    </source>
</evidence>
<evidence type="ECO:0000256" key="1">
    <source>
        <dbReference type="SAM" id="MobiDB-lite"/>
    </source>
</evidence>
<dbReference type="EMBL" id="DF973328">
    <property type="protein sequence ID" value="GAU26008.1"/>
    <property type="molecule type" value="Genomic_DNA"/>
</dbReference>
<organism evidence="2 3">
    <name type="scientific">Trifolium subterraneum</name>
    <name type="common">Subterranean clover</name>
    <dbReference type="NCBI Taxonomy" id="3900"/>
    <lineage>
        <taxon>Eukaryota</taxon>
        <taxon>Viridiplantae</taxon>
        <taxon>Streptophyta</taxon>
        <taxon>Embryophyta</taxon>
        <taxon>Tracheophyta</taxon>
        <taxon>Spermatophyta</taxon>
        <taxon>Magnoliopsida</taxon>
        <taxon>eudicotyledons</taxon>
        <taxon>Gunneridae</taxon>
        <taxon>Pentapetalae</taxon>
        <taxon>rosids</taxon>
        <taxon>fabids</taxon>
        <taxon>Fabales</taxon>
        <taxon>Fabaceae</taxon>
        <taxon>Papilionoideae</taxon>
        <taxon>50 kb inversion clade</taxon>
        <taxon>NPAAA clade</taxon>
        <taxon>Hologalegina</taxon>
        <taxon>IRL clade</taxon>
        <taxon>Trifolieae</taxon>
        <taxon>Trifolium</taxon>
    </lineage>
</organism>
<sequence length="197" mass="21511">MSDPLSIPLPDDLLNTNMMTIENLIEANEPCHGTVLARICEIDAGDGWYFRSCTHCASTVTIENGILTCRKCPKTKSAVISFLVASSSTTSDLLTNKSNRLGPGNYVIQNAKLHQVRRKRCETFSVMCTENREHSDIPSNSSSGLNENNGEEINSSITELNFDELADNGQMNDDMGGTVIDELDDNVDITDDMGANS</sequence>
<dbReference type="AlphaFoldDB" id="A0A2Z6M4C7"/>
<keyword evidence="3" id="KW-1185">Reference proteome</keyword>
<dbReference type="Proteomes" id="UP000242715">
    <property type="component" value="Unassembled WGS sequence"/>
</dbReference>
<protein>
    <recommendedName>
        <fullName evidence="4">Replication factor A C-terminal domain-containing protein</fullName>
    </recommendedName>
</protein>
<accession>A0A2Z6M4C7</accession>
<feature type="region of interest" description="Disordered" evidence="1">
    <location>
        <begin position="132"/>
        <end position="151"/>
    </location>
</feature>
<gene>
    <name evidence="2" type="ORF">TSUD_63960</name>
</gene>
<evidence type="ECO:0008006" key="4">
    <source>
        <dbReference type="Google" id="ProtNLM"/>
    </source>
</evidence>
<feature type="compositionally biased region" description="Low complexity" evidence="1">
    <location>
        <begin position="139"/>
        <end position="151"/>
    </location>
</feature>
<reference evidence="3" key="1">
    <citation type="journal article" date="2017" name="Front. Plant Sci.">
        <title>Climate Clever Clovers: New Paradigm to Reduce the Environmental Footprint of Ruminants by Breeding Low Methanogenic Forages Utilizing Haplotype Variation.</title>
        <authorList>
            <person name="Kaur P."/>
            <person name="Appels R."/>
            <person name="Bayer P.E."/>
            <person name="Keeble-Gagnere G."/>
            <person name="Wang J."/>
            <person name="Hirakawa H."/>
            <person name="Shirasawa K."/>
            <person name="Vercoe P."/>
            <person name="Stefanova K."/>
            <person name="Durmic Z."/>
            <person name="Nichols P."/>
            <person name="Revell C."/>
            <person name="Isobe S.N."/>
            <person name="Edwards D."/>
            <person name="Erskine W."/>
        </authorList>
    </citation>
    <scope>NUCLEOTIDE SEQUENCE [LARGE SCALE GENOMIC DNA]</scope>
    <source>
        <strain evidence="3">cv. Daliak</strain>
    </source>
</reference>
<dbReference type="SUPFAM" id="SSF50249">
    <property type="entry name" value="Nucleic acid-binding proteins"/>
    <property type="match status" value="1"/>
</dbReference>